<feature type="transmembrane region" description="Helical" evidence="6">
    <location>
        <begin position="271"/>
        <end position="292"/>
    </location>
</feature>
<feature type="transmembrane region" description="Helical" evidence="6">
    <location>
        <begin position="50"/>
        <end position="73"/>
    </location>
</feature>
<dbReference type="InterPro" id="IPR036259">
    <property type="entry name" value="MFS_trans_sf"/>
</dbReference>
<name>A0ABT0Y9K7_9ACTN</name>
<evidence type="ECO:0000313" key="7">
    <source>
        <dbReference type="EMBL" id="MCM4082188.1"/>
    </source>
</evidence>
<feature type="transmembrane region" description="Helical" evidence="6">
    <location>
        <begin position="236"/>
        <end position="259"/>
    </location>
</feature>
<evidence type="ECO:0000256" key="2">
    <source>
        <dbReference type="ARBA" id="ARBA00022475"/>
    </source>
</evidence>
<feature type="transmembrane region" description="Helical" evidence="6">
    <location>
        <begin position="108"/>
        <end position="134"/>
    </location>
</feature>
<protein>
    <submittedName>
        <fullName evidence="7">MFS transporter</fullName>
    </submittedName>
</protein>
<dbReference type="PANTHER" id="PTHR23513">
    <property type="entry name" value="INTEGRAL MEMBRANE EFFLUX PROTEIN-RELATED"/>
    <property type="match status" value="1"/>
</dbReference>
<evidence type="ECO:0000256" key="3">
    <source>
        <dbReference type="ARBA" id="ARBA00022692"/>
    </source>
</evidence>
<keyword evidence="3 6" id="KW-0812">Transmembrane</keyword>
<accession>A0ABT0Y9K7</accession>
<sequence length="426" mass="44602">MPEPASIPVTGLRRNMPFLGFITGNAVSLLGDAFRGFTLTLWVYEASGGLGLAVSALVLVQLLPSVLAGAMVGAFIDKWPDRRKILIVCDIARAVTGAGLIYCAYTNNILVCLFLVASSASVSVFASVAGMTLIPQLVPDDQLERSNSIWSIIEQLSFVVGPAAAAVSYTLWGPGPAFLLDASSFVMSAVILAIALPKQSRITNGPTQELEAASPSLHRSIAQGLRYLQQDKMIRAAVLTFSLRALSAGINNTVMIFFIAESLRRQSADLAWLGATNGVVQMVIGGVLIAAASKLRLPANIRAGAATMATGGLVIASAPNLLVLILGTVITSIGNAPVNISHNVLEQRYVPIGLLGRVRGLQATLTPLAFLVASTASGAMVNVVGARPILIGSAALLLAAMFVTELGVLTRLRARSRDEPSTPDKH</sequence>
<comment type="subcellular location">
    <subcellularLocation>
        <location evidence="1">Cell membrane</location>
        <topology evidence="1">Multi-pass membrane protein</topology>
    </subcellularLocation>
</comment>
<comment type="caution">
    <text evidence="7">The sequence shown here is derived from an EMBL/GenBank/DDBJ whole genome shotgun (WGS) entry which is preliminary data.</text>
</comment>
<evidence type="ECO:0000256" key="4">
    <source>
        <dbReference type="ARBA" id="ARBA00022989"/>
    </source>
</evidence>
<dbReference type="Pfam" id="PF07690">
    <property type="entry name" value="MFS_1"/>
    <property type="match status" value="1"/>
</dbReference>
<dbReference type="SUPFAM" id="SSF103473">
    <property type="entry name" value="MFS general substrate transporter"/>
    <property type="match status" value="1"/>
</dbReference>
<gene>
    <name evidence="7" type="ORF">LXN57_31945</name>
</gene>
<dbReference type="CDD" id="cd06173">
    <property type="entry name" value="MFS_MefA_like"/>
    <property type="match status" value="1"/>
</dbReference>
<proteinExistence type="predicted"/>
<evidence type="ECO:0000256" key="5">
    <source>
        <dbReference type="ARBA" id="ARBA00023136"/>
    </source>
</evidence>
<organism evidence="7 8">
    <name type="scientific">Paractinoplanes hotanensis</name>
    <dbReference type="NCBI Taxonomy" id="2906497"/>
    <lineage>
        <taxon>Bacteria</taxon>
        <taxon>Bacillati</taxon>
        <taxon>Actinomycetota</taxon>
        <taxon>Actinomycetes</taxon>
        <taxon>Micromonosporales</taxon>
        <taxon>Micromonosporaceae</taxon>
        <taxon>Paractinoplanes</taxon>
    </lineage>
</organism>
<dbReference type="EMBL" id="JAMQOL010000047">
    <property type="protein sequence ID" value="MCM4082188.1"/>
    <property type="molecule type" value="Genomic_DNA"/>
</dbReference>
<keyword evidence="4 6" id="KW-1133">Transmembrane helix</keyword>
<feature type="transmembrane region" description="Helical" evidence="6">
    <location>
        <begin position="361"/>
        <end position="383"/>
    </location>
</feature>
<dbReference type="InterPro" id="IPR011701">
    <property type="entry name" value="MFS"/>
</dbReference>
<dbReference type="RefSeq" id="WP_251801908.1">
    <property type="nucleotide sequence ID" value="NZ_JAMQOL010000047.1"/>
</dbReference>
<evidence type="ECO:0000313" key="8">
    <source>
        <dbReference type="Proteomes" id="UP001523216"/>
    </source>
</evidence>
<evidence type="ECO:0000256" key="6">
    <source>
        <dbReference type="SAM" id="Phobius"/>
    </source>
</evidence>
<feature type="transmembrane region" description="Helical" evidence="6">
    <location>
        <begin position="21"/>
        <end position="44"/>
    </location>
</feature>
<dbReference type="PANTHER" id="PTHR23513:SF6">
    <property type="entry name" value="MAJOR FACILITATOR SUPERFAMILY ASSOCIATED DOMAIN-CONTAINING PROTEIN"/>
    <property type="match status" value="1"/>
</dbReference>
<evidence type="ECO:0000256" key="1">
    <source>
        <dbReference type="ARBA" id="ARBA00004651"/>
    </source>
</evidence>
<reference evidence="7 8" key="1">
    <citation type="submission" date="2022-06" db="EMBL/GenBank/DDBJ databases">
        <title>Actinoplanes abujensis sp. nov., isolated from Nigerian arid soil.</title>
        <authorList>
            <person name="Ding P."/>
        </authorList>
    </citation>
    <scope>NUCLEOTIDE SEQUENCE [LARGE SCALE GENOMIC DNA]</scope>
    <source>
        <strain evidence="8">TRM88002</strain>
    </source>
</reference>
<feature type="transmembrane region" description="Helical" evidence="6">
    <location>
        <begin position="389"/>
        <end position="409"/>
    </location>
</feature>
<dbReference type="Gene3D" id="1.20.1250.20">
    <property type="entry name" value="MFS general substrate transporter like domains"/>
    <property type="match status" value="1"/>
</dbReference>
<feature type="transmembrane region" description="Helical" evidence="6">
    <location>
        <begin position="178"/>
        <end position="196"/>
    </location>
</feature>
<keyword evidence="5 6" id="KW-0472">Membrane</keyword>
<keyword evidence="8" id="KW-1185">Reference proteome</keyword>
<dbReference type="Proteomes" id="UP001523216">
    <property type="component" value="Unassembled WGS sequence"/>
</dbReference>
<feature type="transmembrane region" description="Helical" evidence="6">
    <location>
        <begin position="322"/>
        <end position="340"/>
    </location>
</feature>
<keyword evidence="2" id="KW-1003">Cell membrane</keyword>